<gene>
    <name evidence="1" type="ORF">AAL_07288</name>
</gene>
<keyword evidence="2" id="KW-1185">Reference proteome</keyword>
<comment type="caution">
    <text evidence="1">The sequence shown here is derived from an EMBL/GenBank/DDBJ whole genome shotgun (WGS) entry which is preliminary data.</text>
</comment>
<evidence type="ECO:0000313" key="2">
    <source>
        <dbReference type="Proteomes" id="UP000078544"/>
    </source>
</evidence>
<reference evidence="1 2" key="1">
    <citation type="journal article" date="2016" name="Genome Biol. Evol.">
        <title>Divergent and convergent evolution of fungal pathogenicity.</title>
        <authorList>
            <person name="Shang Y."/>
            <person name="Xiao G."/>
            <person name="Zheng P."/>
            <person name="Cen K."/>
            <person name="Zhan S."/>
            <person name="Wang C."/>
        </authorList>
    </citation>
    <scope>NUCLEOTIDE SEQUENCE [LARGE SCALE GENOMIC DNA]</scope>
    <source>
        <strain evidence="1 2">RCEF 2490</strain>
    </source>
</reference>
<proteinExistence type="predicted"/>
<dbReference type="EMBL" id="AZGY01000022">
    <property type="protein sequence ID" value="KZZ90187.1"/>
    <property type="molecule type" value="Genomic_DNA"/>
</dbReference>
<dbReference type="AlphaFoldDB" id="A0A167XKA7"/>
<name>A0A167XKA7_9HYPO</name>
<evidence type="ECO:0000313" key="1">
    <source>
        <dbReference type="EMBL" id="KZZ90187.1"/>
    </source>
</evidence>
<accession>A0A167XKA7</accession>
<dbReference type="Proteomes" id="UP000078544">
    <property type="component" value="Unassembled WGS sequence"/>
</dbReference>
<protein>
    <submittedName>
        <fullName evidence="1">Uncharacterized protein</fullName>
    </submittedName>
</protein>
<organism evidence="1 2">
    <name type="scientific">Moelleriella libera RCEF 2490</name>
    <dbReference type="NCBI Taxonomy" id="1081109"/>
    <lineage>
        <taxon>Eukaryota</taxon>
        <taxon>Fungi</taxon>
        <taxon>Dikarya</taxon>
        <taxon>Ascomycota</taxon>
        <taxon>Pezizomycotina</taxon>
        <taxon>Sordariomycetes</taxon>
        <taxon>Hypocreomycetidae</taxon>
        <taxon>Hypocreales</taxon>
        <taxon>Clavicipitaceae</taxon>
        <taxon>Moelleriella</taxon>
    </lineage>
</organism>
<sequence>MDEAQIAAEAFRFAYTHNDPWIRFWCAKLRSWCGPIPLGYYLEVQSNDRIVLKRMVRRCPTAIDPVKVWVQLKLPGQTYCDLEERTSTAVKAYHDQLSSYWLFPLRTVPVKVLTVSEDAYRAWKFRHGVGMLDGEYRLPNPASELGTMLEYVQENAIPNQLDDPLRTFLLS</sequence>